<proteinExistence type="predicted"/>
<dbReference type="RefSeq" id="XP_009049302.1">
    <property type="nucleotide sequence ID" value="XM_009051054.1"/>
</dbReference>
<dbReference type="PROSITE" id="PS50222">
    <property type="entry name" value="EF_HAND_2"/>
    <property type="match status" value="4"/>
</dbReference>
<dbReference type="SUPFAM" id="SSF47473">
    <property type="entry name" value="EF-hand"/>
    <property type="match status" value="1"/>
</dbReference>
<evidence type="ECO:0000259" key="3">
    <source>
        <dbReference type="PROSITE" id="PS50222"/>
    </source>
</evidence>
<dbReference type="CTD" id="20245620"/>
<feature type="domain" description="EF-hand" evidence="3">
    <location>
        <begin position="45"/>
        <end position="80"/>
    </location>
</feature>
<dbReference type="PANTHER" id="PTHR23048">
    <property type="entry name" value="MYOSIN LIGHT CHAIN 1, 3"/>
    <property type="match status" value="1"/>
</dbReference>
<keyword evidence="1" id="KW-0677">Repeat</keyword>
<dbReference type="SMART" id="SM00054">
    <property type="entry name" value="EFh"/>
    <property type="match status" value="4"/>
</dbReference>
<dbReference type="InterPro" id="IPR011992">
    <property type="entry name" value="EF-hand-dom_pair"/>
</dbReference>
<dbReference type="Gene3D" id="1.10.238.10">
    <property type="entry name" value="EF-hand"/>
    <property type="match status" value="2"/>
</dbReference>
<dbReference type="Proteomes" id="UP000030746">
    <property type="component" value="Unassembled WGS sequence"/>
</dbReference>
<reference evidence="4 5" key="1">
    <citation type="journal article" date="2013" name="Nature">
        <title>Insights into bilaterian evolution from three spiralian genomes.</title>
        <authorList>
            <person name="Simakov O."/>
            <person name="Marletaz F."/>
            <person name="Cho S.J."/>
            <person name="Edsinger-Gonzales E."/>
            <person name="Havlak P."/>
            <person name="Hellsten U."/>
            <person name="Kuo D.H."/>
            <person name="Larsson T."/>
            <person name="Lv J."/>
            <person name="Arendt D."/>
            <person name="Savage R."/>
            <person name="Osoegawa K."/>
            <person name="de Jong P."/>
            <person name="Grimwood J."/>
            <person name="Chapman J.A."/>
            <person name="Shapiro H."/>
            <person name="Aerts A."/>
            <person name="Otillar R.P."/>
            <person name="Terry A.Y."/>
            <person name="Boore J.L."/>
            <person name="Grigoriev I.V."/>
            <person name="Lindberg D.R."/>
            <person name="Seaver E.C."/>
            <person name="Weisblat D.A."/>
            <person name="Putnam N.H."/>
            <person name="Rokhsar D.S."/>
        </authorList>
    </citation>
    <scope>NUCLEOTIDE SEQUENCE [LARGE SCALE GENOMIC DNA]</scope>
</reference>
<evidence type="ECO:0000256" key="2">
    <source>
        <dbReference type="ARBA" id="ARBA00022837"/>
    </source>
</evidence>
<dbReference type="OrthoDB" id="270584at2759"/>
<dbReference type="KEGG" id="lgi:LOTGIDRAFT_203644"/>
<dbReference type="AlphaFoldDB" id="V4AYG0"/>
<sequence>MNGEGLTPSEAEELTEAFHLFDKDGNGKICTTELSKVLRVLGLNPTEKSIQEMMEKFDSNESGYIEYEEYIKCIQGFMLSADEIEVQLKQAFLVFDKNKDSRLDIEELRRVLMSMGEPLGYKETCEILKLADVDKDGKLNVDEFTKFLCKKI</sequence>
<keyword evidence="5" id="KW-1185">Reference proteome</keyword>
<dbReference type="HOGENOM" id="CLU_061288_2_0_1"/>
<dbReference type="Pfam" id="PF13499">
    <property type="entry name" value="EF-hand_7"/>
    <property type="match status" value="2"/>
</dbReference>
<feature type="domain" description="EF-hand" evidence="3">
    <location>
        <begin position="9"/>
        <end position="44"/>
    </location>
</feature>
<name>V4AYG0_LOTGI</name>
<dbReference type="STRING" id="225164.V4AYG0"/>
<protein>
    <recommendedName>
        <fullName evidence="3">EF-hand domain-containing protein</fullName>
    </recommendedName>
</protein>
<dbReference type="EMBL" id="KB200869">
    <property type="protein sequence ID" value="ESP00111.1"/>
    <property type="molecule type" value="Genomic_DNA"/>
</dbReference>
<accession>V4AYG0</accession>
<dbReference type="FunFam" id="1.10.238.10:FF:000178">
    <property type="entry name" value="Calmodulin-2 A"/>
    <property type="match status" value="1"/>
</dbReference>
<dbReference type="OMA" id="VINSHCL"/>
<gene>
    <name evidence="4" type="ORF">LOTGIDRAFT_203644</name>
</gene>
<evidence type="ECO:0000256" key="1">
    <source>
        <dbReference type="ARBA" id="ARBA00022737"/>
    </source>
</evidence>
<dbReference type="PANTHER" id="PTHR23048:SF0">
    <property type="entry name" value="CALMODULIN LIKE 3"/>
    <property type="match status" value="1"/>
</dbReference>
<dbReference type="GO" id="GO:0016460">
    <property type="term" value="C:myosin II complex"/>
    <property type="evidence" value="ECO:0007669"/>
    <property type="project" value="TreeGrafter"/>
</dbReference>
<dbReference type="PROSITE" id="PS00018">
    <property type="entry name" value="EF_HAND_1"/>
    <property type="match status" value="3"/>
</dbReference>
<organism evidence="4 5">
    <name type="scientific">Lottia gigantea</name>
    <name type="common">Giant owl limpet</name>
    <dbReference type="NCBI Taxonomy" id="225164"/>
    <lineage>
        <taxon>Eukaryota</taxon>
        <taxon>Metazoa</taxon>
        <taxon>Spiralia</taxon>
        <taxon>Lophotrochozoa</taxon>
        <taxon>Mollusca</taxon>
        <taxon>Gastropoda</taxon>
        <taxon>Patellogastropoda</taxon>
        <taxon>Lottioidea</taxon>
        <taxon>Lottiidae</taxon>
        <taxon>Lottia</taxon>
    </lineage>
</organism>
<keyword evidence="2" id="KW-0106">Calcium</keyword>
<dbReference type="GO" id="GO:0005509">
    <property type="term" value="F:calcium ion binding"/>
    <property type="evidence" value="ECO:0007669"/>
    <property type="project" value="InterPro"/>
</dbReference>
<dbReference type="InterPro" id="IPR018247">
    <property type="entry name" value="EF_Hand_1_Ca_BS"/>
</dbReference>
<evidence type="ECO:0000313" key="4">
    <source>
        <dbReference type="EMBL" id="ESP00111.1"/>
    </source>
</evidence>
<evidence type="ECO:0000313" key="5">
    <source>
        <dbReference type="Proteomes" id="UP000030746"/>
    </source>
</evidence>
<dbReference type="InterPro" id="IPR002048">
    <property type="entry name" value="EF_hand_dom"/>
</dbReference>
<dbReference type="InterPro" id="IPR050230">
    <property type="entry name" value="CALM/Myosin/TropC-like"/>
</dbReference>
<dbReference type="GeneID" id="20245620"/>
<feature type="domain" description="EF-hand" evidence="3">
    <location>
        <begin position="83"/>
        <end position="118"/>
    </location>
</feature>
<feature type="domain" description="EF-hand" evidence="3">
    <location>
        <begin position="119"/>
        <end position="152"/>
    </location>
</feature>